<dbReference type="AlphaFoldDB" id="A0AAN7Q657"/>
<dbReference type="Gene3D" id="3.60.10.10">
    <property type="entry name" value="Endonuclease/exonuclease/phosphatase"/>
    <property type="match status" value="1"/>
</dbReference>
<dbReference type="InterPro" id="IPR005135">
    <property type="entry name" value="Endo/exonuclease/phosphatase"/>
</dbReference>
<evidence type="ECO:0000313" key="3">
    <source>
        <dbReference type="EMBL" id="KAK4887029.1"/>
    </source>
</evidence>
<protein>
    <recommendedName>
        <fullName evidence="2">Endonuclease/exonuclease/phosphatase domain-containing protein</fullName>
    </recommendedName>
</protein>
<dbReference type="SUPFAM" id="SSF56219">
    <property type="entry name" value="DNase I-like"/>
    <property type="match status" value="1"/>
</dbReference>
<dbReference type="InterPro" id="IPR050410">
    <property type="entry name" value="CCR4/nocturin_mRNA_transcr"/>
</dbReference>
<dbReference type="InterPro" id="IPR036691">
    <property type="entry name" value="Endo/exonu/phosph_ase_sf"/>
</dbReference>
<feature type="domain" description="Endonuclease/exonuclease/phosphatase" evidence="2">
    <location>
        <begin position="279"/>
        <end position="644"/>
    </location>
</feature>
<organism evidence="3 4">
    <name type="scientific">Aquatica leii</name>
    <dbReference type="NCBI Taxonomy" id="1421715"/>
    <lineage>
        <taxon>Eukaryota</taxon>
        <taxon>Metazoa</taxon>
        <taxon>Ecdysozoa</taxon>
        <taxon>Arthropoda</taxon>
        <taxon>Hexapoda</taxon>
        <taxon>Insecta</taxon>
        <taxon>Pterygota</taxon>
        <taxon>Neoptera</taxon>
        <taxon>Endopterygota</taxon>
        <taxon>Coleoptera</taxon>
        <taxon>Polyphaga</taxon>
        <taxon>Elateriformia</taxon>
        <taxon>Elateroidea</taxon>
        <taxon>Lampyridae</taxon>
        <taxon>Luciolinae</taxon>
        <taxon>Aquatica</taxon>
    </lineage>
</organism>
<name>A0AAN7Q657_9COLE</name>
<dbReference type="GO" id="GO:0000175">
    <property type="term" value="F:3'-5'-RNA exonuclease activity"/>
    <property type="evidence" value="ECO:0007669"/>
    <property type="project" value="TreeGrafter"/>
</dbReference>
<evidence type="ECO:0000259" key="2">
    <source>
        <dbReference type="Pfam" id="PF03372"/>
    </source>
</evidence>
<dbReference type="Proteomes" id="UP001353858">
    <property type="component" value="Unassembled WGS sequence"/>
</dbReference>
<evidence type="ECO:0000313" key="4">
    <source>
        <dbReference type="Proteomes" id="UP001353858"/>
    </source>
</evidence>
<dbReference type="Pfam" id="PF03372">
    <property type="entry name" value="Exo_endo_phos"/>
    <property type="match status" value="1"/>
</dbReference>
<feature type="compositionally biased region" description="Basic and acidic residues" evidence="1">
    <location>
        <begin position="126"/>
        <end position="136"/>
    </location>
</feature>
<keyword evidence="4" id="KW-1185">Reference proteome</keyword>
<dbReference type="PANTHER" id="PTHR12121">
    <property type="entry name" value="CARBON CATABOLITE REPRESSOR PROTEIN 4"/>
    <property type="match status" value="1"/>
</dbReference>
<accession>A0AAN7Q657</accession>
<gene>
    <name evidence="3" type="ORF">RN001_003300</name>
</gene>
<dbReference type="EMBL" id="JARPUR010000001">
    <property type="protein sequence ID" value="KAK4887029.1"/>
    <property type="molecule type" value="Genomic_DNA"/>
</dbReference>
<comment type="caution">
    <text evidence="3">The sequence shown here is derived from an EMBL/GenBank/DDBJ whole genome shotgun (WGS) entry which is preliminary data.</text>
</comment>
<sequence length="655" mass="76157">MANEIEIKKKSRKALRTSFTKTANELEALFSVDKLDRESIEVAWELLLLKYDDLKIVDNEIYELLLEGATEAELETDVEGRDTYFKRFTGLKVKYNRFNYVGKTTNEVECTDSINTSNQHRRSSKKEKEKPRRHNCKESIKVDKSVHSVVNLVSTNQKYDNRNKSDYKKRCVNVMSNPNFYSNVRHYTVPETYYSIPGNLHSSPSTSLRFSNVFYHSLSDSQMNVRDYRSDAVDYSNSTRAAQWDRQQAWALRSWKLTGLGKILKKTPPSSSNCTFKIMSYNVLAQELLERHAYLYQYHNRNAIEWQQRWFTLLNELKQLNADILCLQEVQLSHVENYYNQLHQLGYKSIFKRRTGERTDGCAIYYKSSIFKLVEFATVEFNQYHIKVLNRDNVAIIAKFAPVNNTKNEFVVATTHLLYNRRREDVRLAQTQVLLSEIDRIAYKPNENRTSKKDHLPVILTGDFNFSPESVVYKLLTTGVLKYEDLSVRSLSTANASDTNLTGKKLLPKFLRITDQCQHADVVEHRLKNSVLGRDEEWKLIQLQHSEKESANKSPRNFDQSLFSTGTLTHSFSLKSAYVHNHNNDTEATTHQDGWVTVDYIFYSSEVSGSKQHDRLKLLSRYTLPTTQQLQGVRIPNYAFGSDHFLLMVTFQLDP</sequence>
<dbReference type="PANTHER" id="PTHR12121:SF34">
    <property type="entry name" value="PROTEIN ANGEL"/>
    <property type="match status" value="1"/>
</dbReference>
<evidence type="ECO:0000256" key="1">
    <source>
        <dbReference type="SAM" id="MobiDB-lite"/>
    </source>
</evidence>
<feature type="region of interest" description="Disordered" evidence="1">
    <location>
        <begin position="113"/>
        <end position="136"/>
    </location>
</feature>
<proteinExistence type="predicted"/>
<reference evidence="4" key="1">
    <citation type="submission" date="2023-01" db="EMBL/GenBank/DDBJ databases">
        <title>Key to firefly adult light organ development and bioluminescence: homeobox transcription factors regulate luciferase expression and transportation to peroxisome.</title>
        <authorList>
            <person name="Fu X."/>
        </authorList>
    </citation>
    <scope>NUCLEOTIDE SEQUENCE [LARGE SCALE GENOMIC DNA]</scope>
</reference>